<dbReference type="PANTHER" id="PTHR33693:SF1">
    <property type="entry name" value="TYPE-4 URACIL-DNA GLYCOSYLASE"/>
    <property type="match status" value="1"/>
</dbReference>
<feature type="domain" description="Uracil-DNA glycosylase-like" evidence="12">
    <location>
        <begin position="29"/>
        <end position="175"/>
    </location>
</feature>
<comment type="catalytic activity">
    <reaction evidence="1">
        <text>Hydrolyzes single-stranded DNA or mismatched double-stranded DNA and polynucleotides, releasing free uracil.</text>
        <dbReference type="EC" id="3.2.2.27"/>
    </reaction>
</comment>
<dbReference type="InterPro" id="IPR005273">
    <property type="entry name" value="Ura-DNA_glyco_family4"/>
</dbReference>
<evidence type="ECO:0000256" key="6">
    <source>
        <dbReference type="ARBA" id="ARBA00022723"/>
    </source>
</evidence>
<accession>A0ABV1E2C2</accession>
<evidence type="ECO:0000256" key="1">
    <source>
        <dbReference type="ARBA" id="ARBA00001400"/>
    </source>
</evidence>
<evidence type="ECO:0000256" key="9">
    <source>
        <dbReference type="ARBA" id="ARBA00023004"/>
    </source>
</evidence>
<dbReference type="RefSeq" id="WP_349218602.1">
    <property type="nucleotide sequence ID" value="NZ_JBBMFD010000006.1"/>
</dbReference>
<evidence type="ECO:0000313" key="14">
    <source>
        <dbReference type="Proteomes" id="UP001489509"/>
    </source>
</evidence>
<keyword evidence="7" id="KW-0227">DNA damage</keyword>
<evidence type="ECO:0000256" key="11">
    <source>
        <dbReference type="ARBA" id="ARBA00023204"/>
    </source>
</evidence>
<dbReference type="InterPro" id="IPR005122">
    <property type="entry name" value="Uracil-DNA_glycosylase-like"/>
</dbReference>
<evidence type="ECO:0000256" key="7">
    <source>
        <dbReference type="ARBA" id="ARBA00022763"/>
    </source>
</evidence>
<evidence type="ECO:0000256" key="2">
    <source>
        <dbReference type="ARBA" id="ARBA00006521"/>
    </source>
</evidence>
<dbReference type="EMBL" id="JBBMFD010000006">
    <property type="protein sequence ID" value="MEQ2440188.1"/>
    <property type="molecule type" value="Genomic_DNA"/>
</dbReference>
<gene>
    <name evidence="13" type="ORF">WMO26_05040</name>
</gene>
<comment type="caution">
    <text evidence="13">The sequence shown here is derived from an EMBL/GenBank/DDBJ whole genome shotgun (WGS) entry which is preliminary data.</text>
</comment>
<keyword evidence="10" id="KW-0411">Iron-sulfur</keyword>
<evidence type="ECO:0000256" key="8">
    <source>
        <dbReference type="ARBA" id="ARBA00022801"/>
    </source>
</evidence>
<organism evidence="13 14">
    <name type="scientific">Solibaculum intestinale</name>
    <dbReference type="NCBI Taxonomy" id="3133165"/>
    <lineage>
        <taxon>Bacteria</taxon>
        <taxon>Bacillati</taxon>
        <taxon>Bacillota</taxon>
        <taxon>Clostridia</taxon>
        <taxon>Eubacteriales</taxon>
        <taxon>Oscillospiraceae</taxon>
        <taxon>Solibaculum</taxon>
    </lineage>
</organism>
<dbReference type="InterPro" id="IPR036895">
    <property type="entry name" value="Uracil-DNA_glycosylase-like_sf"/>
</dbReference>
<keyword evidence="11" id="KW-0234">DNA repair</keyword>
<dbReference type="EC" id="3.2.2.27" evidence="3"/>
<name>A0ABV1E2C2_9FIRM</name>
<dbReference type="SMART" id="SM00986">
    <property type="entry name" value="UDG"/>
    <property type="match status" value="1"/>
</dbReference>
<keyword evidence="13" id="KW-0326">Glycosidase</keyword>
<evidence type="ECO:0000256" key="10">
    <source>
        <dbReference type="ARBA" id="ARBA00023014"/>
    </source>
</evidence>
<dbReference type="InterPro" id="IPR051536">
    <property type="entry name" value="UDG_Type-4/5"/>
</dbReference>
<dbReference type="NCBIfam" id="TIGR00758">
    <property type="entry name" value="UDG_fam4"/>
    <property type="match status" value="1"/>
</dbReference>
<reference evidence="13 14" key="1">
    <citation type="submission" date="2024-03" db="EMBL/GenBank/DDBJ databases">
        <title>Human intestinal bacterial collection.</title>
        <authorList>
            <person name="Pauvert C."/>
            <person name="Hitch T.C.A."/>
            <person name="Clavel T."/>
        </authorList>
    </citation>
    <scope>NUCLEOTIDE SEQUENCE [LARGE SCALE GENOMIC DNA]</scope>
    <source>
        <strain evidence="13 14">CLA-JM-H44</strain>
    </source>
</reference>
<dbReference type="GO" id="GO:0004844">
    <property type="term" value="F:uracil DNA N-glycosylase activity"/>
    <property type="evidence" value="ECO:0007669"/>
    <property type="project" value="UniProtKB-EC"/>
</dbReference>
<comment type="similarity">
    <text evidence="2">Belongs to the uracil-DNA glycosylase (UDG) superfamily. Type 4 (UDGa) family.</text>
</comment>
<keyword evidence="9" id="KW-0408">Iron</keyword>
<dbReference type="Gene3D" id="3.40.470.10">
    <property type="entry name" value="Uracil-DNA glycosylase-like domain"/>
    <property type="match status" value="1"/>
</dbReference>
<dbReference type="PANTHER" id="PTHR33693">
    <property type="entry name" value="TYPE-5 URACIL-DNA GLYCOSYLASE"/>
    <property type="match status" value="1"/>
</dbReference>
<sequence length="197" mass="22255">MIESFEELERQCKECTRCPLAATRTNVVFGVGNQEAEVLFVGEGPGKNEDEQGEPFVGRAGQLLDKFLAAVGLSRESVYIANIVKCRPPENRDPKPEEQEQCIGWLRNQFYLMKPKIVVCLGRIAALKMISPNFKVTKEHGIFFEKHGTLFMGTFHPAALLRYPSNKPEAFEDFVKLRDKVRELCDHTPIEDVAPEG</sequence>
<dbReference type="CDD" id="cd10030">
    <property type="entry name" value="UDG-F4_TTUDGA_SPO1dp_like"/>
    <property type="match status" value="1"/>
</dbReference>
<keyword evidence="6" id="KW-0479">Metal-binding</keyword>
<keyword evidence="14" id="KW-1185">Reference proteome</keyword>
<keyword evidence="5" id="KW-0004">4Fe-4S</keyword>
<protein>
    <recommendedName>
        <fullName evidence="4">Type-4 uracil-DNA glycosylase</fullName>
        <ecNumber evidence="3">3.2.2.27</ecNumber>
    </recommendedName>
</protein>
<keyword evidence="8 13" id="KW-0378">Hydrolase</keyword>
<evidence type="ECO:0000256" key="3">
    <source>
        <dbReference type="ARBA" id="ARBA00012030"/>
    </source>
</evidence>
<dbReference type="SUPFAM" id="SSF52141">
    <property type="entry name" value="Uracil-DNA glycosylase-like"/>
    <property type="match status" value="1"/>
</dbReference>
<dbReference type="SMART" id="SM00987">
    <property type="entry name" value="UreE_C"/>
    <property type="match status" value="1"/>
</dbReference>
<dbReference type="Pfam" id="PF03167">
    <property type="entry name" value="UDG"/>
    <property type="match status" value="1"/>
</dbReference>
<proteinExistence type="inferred from homology"/>
<evidence type="ECO:0000313" key="13">
    <source>
        <dbReference type="EMBL" id="MEQ2440188.1"/>
    </source>
</evidence>
<dbReference type="Proteomes" id="UP001489509">
    <property type="component" value="Unassembled WGS sequence"/>
</dbReference>
<evidence type="ECO:0000256" key="5">
    <source>
        <dbReference type="ARBA" id="ARBA00022485"/>
    </source>
</evidence>
<evidence type="ECO:0000256" key="4">
    <source>
        <dbReference type="ARBA" id="ARBA00019403"/>
    </source>
</evidence>
<evidence type="ECO:0000259" key="12">
    <source>
        <dbReference type="SMART" id="SM00986"/>
    </source>
</evidence>